<dbReference type="InParanoid" id="A0A2H3DXT2"/>
<gene>
    <name evidence="1" type="ORF">ARMGADRAFT_183522</name>
</gene>
<organism evidence="1 2">
    <name type="scientific">Armillaria gallica</name>
    <name type="common">Bulbous honey fungus</name>
    <name type="synonym">Armillaria bulbosa</name>
    <dbReference type="NCBI Taxonomy" id="47427"/>
    <lineage>
        <taxon>Eukaryota</taxon>
        <taxon>Fungi</taxon>
        <taxon>Dikarya</taxon>
        <taxon>Basidiomycota</taxon>
        <taxon>Agaricomycotina</taxon>
        <taxon>Agaricomycetes</taxon>
        <taxon>Agaricomycetidae</taxon>
        <taxon>Agaricales</taxon>
        <taxon>Marasmiineae</taxon>
        <taxon>Physalacriaceae</taxon>
        <taxon>Armillaria</taxon>
    </lineage>
</organism>
<name>A0A2H3DXT2_ARMGA</name>
<proteinExistence type="predicted"/>
<keyword evidence="2" id="KW-1185">Reference proteome</keyword>
<reference evidence="2" key="1">
    <citation type="journal article" date="2017" name="Nat. Ecol. Evol.">
        <title>Genome expansion and lineage-specific genetic innovations in the forest pathogenic fungi Armillaria.</title>
        <authorList>
            <person name="Sipos G."/>
            <person name="Prasanna A.N."/>
            <person name="Walter M.C."/>
            <person name="O'Connor E."/>
            <person name="Balint B."/>
            <person name="Krizsan K."/>
            <person name="Kiss B."/>
            <person name="Hess J."/>
            <person name="Varga T."/>
            <person name="Slot J."/>
            <person name="Riley R."/>
            <person name="Boka B."/>
            <person name="Rigling D."/>
            <person name="Barry K."/>
            <person name="Lee J."/>
            <person name="Mihaltcheva S."/>
            <person name="LaButti K."/>
            <person name="Lipzen A."/>
            <person name="Waldron R."/>
            <person name="Moloney N.M."/>
            <person name="Sperisen C."/>
            <person name="Kredics L."/>
            <person name="Vagvoelgyi C."/>
            <person name="Patrignani A."/>
            <person name="Fitzpatrick D."/>
            <person name="Nagy I."/>
            <person name="Doyle S."/>
            <person name="Anderson J.B."/>
            <person name="Grigoriev I.V."/>
            <person name="Gueldener U."/>
            <person name="Muensterkoetter M."/>
            <person name="Nagy L.G."/>
        </authorList>
    </citation>
    <scope>NUCLEOTIDE SEQUENCE [LARGE SCALE GENOMIC DNA]</scope>
    <source>
        <strain evidence="2">Ar21-2</strain>
    </source>
</reference>
<sequence length="197" mass="23121">MHYGFRADVSLILRWCLQSIPFNGNLPPVIDCITNRICVLMQTQPIAQYLSSVFLYDWPRYPLDLQSTCLPLLCAAAALIRRSTPVTHISYTAQSLQIFNIVVRRWDRDLIILAATHFIPGVYIRYSHRCRICYLPSLCVYASCSYVNIFLHVLERALRLCLFARLLRIQVRYGMGMTERNRRNWRLDERFAARRFA</sequence>
<evidence type="ECO:0000313" key="2">
    <source>
        <dbReference type="Proteomes" id="UP000217790"/>
    </source>
</evidence>
<dbReference type="Proteomes" id="UP000217790">
    <property type="component" value="Unassembled WGS sequence"/>
</dbReference>
<dbReference type="AlphaFoldDB" id="A0A2H3DXT2"/>
<dbReference type="EMBL" id="KZ293659">
    <property type="protein sequence ID" value="PBK92266.1"/>
    <property type="molecule type" value="Genomic_DNA"/>
</dbReference>
<evidence type="ECO:0000313" key="1">
    <source>
        <dbReference type="EMBL" id="PBK92266.1"/>
    </source>
</evidence>
<protein>
    <submittedName>
        <fullName evidence="1">Uncharacterized protein</fullName>
    </submittedName>
</protein>
<accession>A0A2H3DXT2</accession>